<evidence type="ECO:0000313" key="1">
    <source>
        <dbReference type="EMBL" id="KAH7936980.1"/>
    </source>
</evidence>
<evidence type="ECO:0000313" key="2">
    <source>
        <dbReference type="Proteomes" id="UP000821865"/>
    </source>
</evidence>
<keyword evidence="2" id="KW-1185">Reference proteome</keyword>
<name>A0ACB8C813_DERSI</name>
<sequence>MILYHCLQLSPALRNRFTEIWCPGMASSADLAAIADHNLGPAIHLGSLTLGAAIAAFLDWLRSDDLGRRCVATARDILAWTELIKRTMGCLSPAAAYVHGAMMTFLDGLGTGTTSSDETSAVAALRRRALDMLGSQLRQQLAEIPDDAEQALQEADVTVSQDASGLHVGPFHLTSGKTFPTYLVLTSLRKTKQWGNLPGETDHCCEPFEKGHWILLDELNLASQSVLEGLNACLDHRGEVFVPELNRSFTVGRSRFFGCQNPYRQGGARRGLPRSFLNRFVQLSLEPLSRDDLQTLARYLHPMLPEDTLTNMVLFNEMVQSQKLWAVSGSPWEFNLRDISRWACLMERGPPEPGAHVGLVYAARMRTPKDRSRVLDIYKQVFGEAAQERPPKMHVTPHWLSIGGAILPRRTPVQDPSLSCKALEDLRLLHIQAPAMEGLAKCLENGLATLLVSPSGSGKTTLVRSLARLAGRPLAVLSIGTSTDALELLGSFEQWH</sequence>
<gene>
    <name evidence="1" type="ORF">HPB49_006849</name>
</gene>
<reference evidence="1" key="1">
    <citation type="submission" date="2020-05" db="EMBL/GenBank/DDBJ databases">
        <title>Large-scale comparative analyses of tick genomes elucidate their genetic diversity and vector capacities.</title>
        <authorList>
            <person name="Jia N."/>
            <person name="Wang J."/>
            <person name="Shi W."/>
            <person name="Du L."/>
            <person name="Sun Y."/>
            <person name="Zhan W."/>
            <person name="Jiang J."/>
            <person name="Wang Q."/>
            <person name="Zhang B."/>
            <person name="Ji P."/>
            <person name="Sakyi L.B."/>
            <person name="Cui X."/>
            <person name="Yuan T."/>
            <person name="Jiang B."/>
            <person name="Yang W."/>
            <person name="Lam T.T.-Y."/>
            <person name="Chang Q."/>
            <person name="Ding S."/>
            <person name="Wang X."/>
            <person name="Zhu J."/>
            <person name="Ruan X."/>
            <person name="Zhao L."/>
            <person name="Wei J."/>
            <person name="Que T."/>
            <person name="Du C."/>
            <person name="Cheng J."/>
            <person name="Dai P."/>
            <person name="Han X."/>
            <person name="Huang E."/>
            <person name="Gao Y."/>
            <person name="Liu J."/>
            <person name="Shao H."/>
            <person name="Ye R."/>
            <person name="Li L."/>
            <person name="Wei W."/>
            <person name="Wang X."/>
            <person name="Wang C."/>
            <person name="Yang T."/>
            <person name="Huo Q."/>
            <person name="Li W."/>
            <person name="Guo W."/>
            <person name="Chen H."/>
            <person name="Zhou L."/>
            <person name="Ni X."/>
            <person name="Tian J."/>
            <person name="Zhou Y."/>
            <person name="Sheng Y."/>
            <person name="Liu T."/>
            <person name="Pan Y."/>
            <person name="Xia L."/>
            <person name="Li J."/>
            <person name="Zhao F."/>
            <person name="Cao W."/>
        </authorList>
    </citation>
    <scope>NUCLEOTIDE SEQUENCE</scope>
    <source>
        <strain evidence="1">Dsil-2018</strain>
    </source>
</reference>
<dbReference type="EMBL" id="CM023477">
    <property type="protein sequence ID" value="KAH7936980.1"/>
    <property type="molecule type" value="Genomic_DNA"/>
</dbReference>
<proteinExistence type="predicted"/>
<dbReference type="Proteomes" id="UP000821865">
    <property type="component" value="Chromosome 8"/>
</dbReference>
<protein>
    <submittedName>
        <fullName evidence="1">Uncharacterized protein</fullName>
    </submittedName>
</protein>
<organism evidence="1 2">
    <name type="scientific">Dermacentor silvarum</name>
    <name type="common">Tick</name>
    <dbReference type="NCBI Taxonomy" id="543639"/>
    <lineage>
        <taxon>Eukaryota</taxon>
        <taxon>Metazoa</taxon>
        <taxon>Ecdysozoa</taxon>
        <taxon>Arthropoda</taxon>
        <taxon>Chelicerata</taxon>
        <taxon>Arachnida</taxon>
        <taxon>Acari</taxon>
        <taxon>Parasitiformes</taxon>
        <taxon>Ixodida</taxon>
        <taxon>Ixodoidea</taxon>
        <taxon>Ixodidae</taxon>
        <taxon>Rhipicephalinae</taxon>
        <taxon>Dermacentor</taxon>
    </lineage>
</organism>
<comment type="caution">
    <text evidence="1">The sequence shown here is derived from an EMBL/GenBank/DDBJ whole genome shotgun (WGS) entry which is preliminary data.</text>
</comment>
<accession>A0ACB8C813</accession>